<dbReference type="AlphaFoldDB" id="A0A151TKH5"/>
<dbReference type="STRING" id="3821.A0A151TKH5"/>
<organism evidence="2 3">
    <name type="scientific">Cajanus cajan</name>
    <name type="common">Pigeon pea</name>
    <name type="synonym">Cajanus indicus</name>
    <dbReference type="NCBI Taxonomy" id="3821"/>
    <lineage>
        <taxon>Eukaryota</taxon>
        <taxon>Viridiplantae</taxon>
        <taxon>Streptophyta</taxon>
        <taxon>Embryophyta</taxon>
        <taxon>Tracheophyta</taxon>
        <taxon>Spermatophyta</taxon>
        <taxon>Magnoliopsida</taxon>
        <taxon>eudicotyledons</taxon>
        <taxon>Gunneridae</taxon>
        <taxon>Pentapetalae</taxon>
        <taxon>rosids</taxon>
        <taxon>fabids</taxon>
        <taxon>Fabales</taxon>
        <taxon>Fabaceae</taxon>
        <taxon>Papilionoideae</taxon>
        <taxon>50 kb inversion clade</taxon>
        <taxon>NPAAA clade</taxon>
        <taxon>indigoferoid/millettioid clade</taxon>
        <taxon>Phaseoleae</taxon>
        <taxon>Cajanus</taxon>
    </lineage>
</organism>
<gene>
    <name evidence="2" type="ORF">KK1_023880</name>
</gene>
<protein>
    <submittedName>
        <fullName evidence="2">Phospholipase A2 isogeny 3</fullName>
    </submittedName>
</protein>
<keyword evidence="3" id="KW-1185">Reference proteome</keyword>
<evidence type="ECO:0000313" key="3">
    <source>
        <dbReference type="Proteomes" id="UP000075243"/>
    </source>
</evidence>
<accession>A0A151TKH5</accession>
<dbReference type="Gene3D" id="1.20.90.10">
    <property type="entry name" value="Phospholipase A2 domain"/>
    <property type="match status" value="1"/>
</dbReference>
<dbReference type="GO" id="GO:0006644">
    <property type="term" value="P:phospholipid metabolic process"/>
    <property type="evidence" value="ECO:0007669"/>
    <property type="project" value="InterPro"/>
</dbReference>
<feature type="chain" id="PRO_5007589145" evidence="1">
    <location>
        <begin position="30"/>
        <end position="120"/>
    </location>
</feature>
<dbReference type="GO" id="GO:0004623">
    <property type="term" value="F:phospholipase A2 activity"/>
    <property type="evidence" value="ECO:0007669"/>
    <property type="project" value="InterPro"/>
</dbReference>
<keyword evidence="1" id="KW-0732">Signal</keyword>
<dbReference type="Gramene" id="C.cajan_23200.t">
    <property type="protein sequence ID" value="C.cajan_23200.t"/>
    <property type="gene ID" value="C.cajan_23200"/>
</dbReference>
<dbReference type="EMBL" id="CM003607">
    <property type="protein sequence ID" value="KYP67537.1"/>
    <property type="molecule type" value="Genomic_DNA"/>
</dbReference>
<dbReference type="SUPFAM" id="SSF48619">
    <property type="entry name" value="Phospholipase A2, PLA2"/>
    <property type="match status" value="1"/>
</dbReference>
<name>A0A151TKH5_CAJCA</name>
<proteinExistence type="predicted"/>
<reference evidence="2 3" key="1">
    <citation type="journal article" date="2012" name="Nat. Biotechnol.">
        <title>Draft genome sequence of pigeonpea (Cajanus cajan), an orphan legume crop of resource-poor farmers.</title>
        <authorList>
            <person name="Varshney R.K."/>
            <person name="Chen W."/>
            <person name="Li Y."/>
            <person name="Bharti A.K."/>
            <person name="Saxena R.K."/>
            <person name="Schlueter J.A."/>
            <person name="Donoghue M.T."/>
            <person name="Azam S."/>
            <person name="Fan G."/>
            <person name="Whaley A.M."/>
            <person name="Farmer A.D."/>
            <person name="Sheridan J."/>
            <person name="Iwata A."/>
            <person name="Tuteja R."/>
            <person name="Penmetsa R.V."/>
            <person name="Wu W."/>
            <person name="Upadhyaya H.D."/>
            <person name="Yang S.P."/>
            <person name="Shah T."/>
            <person name="Saxena K.B."/>
            <person name="Michael T."/>
            <person name="McCombie W.R."/>
            <person name="Yang B."/>
            <person name="Zhang G."/>
            <person name="Yang H."/>
            <person name="Wang J."/>
            <person name="Spillane C."/>
            <person name="Cook D.R."/>
            <person name="May G.D."/>
            <person name="Xu X."/>
            <person name="Jackson S.A."/>
        </authorList>
    </citation>
    <scope>NUCLEOTIDE SEQUENCE [LARGE SCALE GENOMIC DNA]</scope>
    <source>
        <strain evidence="3">cv. Asha</strain>
    </source>
</reference>
<feature type="signal peptide" evidence="1">
    <location>
        <begin position="1"/>
        <end position="29"/>
    </location>
</feature>
<dbReference type="GO" id="GO:0050482">
    <property type="term" value="P:arachidonate secretion"/>
    <property type="evidence" value="ECO:0007669"/>
    <property type="project" value="InterPro"/>
</dbReference>
<evidence type="ECO:0000256" key="1">
    <source>
        <dbReference type="SAM" id="SignalP"/>
    </source>
</evidence>
<dbReference type="InterPro" id="IPR036444">
    <property type="entry name" value="PLipase_A2_dom_sf"/>
</dbReference>
<dbReference type="Proteomes" id="UP000075243">
    <property type="component" value="Chromosome 5"/>
</dbReference>
<sequence length="120" mass="13277">MIPSQLSKCALLFISCTFVINFLNIPVSALNISVEIETPGINVSMSIECSRKCESSFFSATMPPSLGYDNYCGLPYDGLDALCMIHDKCVQVNKSEFNKSLNVDFLIQTFYIMAGILDLI</sequence>
<evidence type="ECO:0000313" key="2">
    <source>
        <dbReference type="EMBL" id="KYP67537.1"/>
    </source>
</evidence>